<dbReference type="Proteomes" id="UP000790347">
    <property type="component" value="Unassembled WGS sequence"/>
</dbReference>
<evidence type="ECO:0000313" key="3">
    <source>
        <dbReference type="EMBL" id="KAH9494030.1"/>
    </source>
</evidence>
<reference evidence="3" key="2">
    <citation type="journal article" date="2022" name="Res Sq">
        <title>Comparative Genomics Reveals Insights into the Divergent Evolution of Astigmatic Mites and Household Pest Adaptations.</title>
        <authorList>
            <person name="Xiong Q."/>
            <person name="Wan A.T.-Y."/>
            <person name="Liu X.-Y."/>
            <person name="Fung C.S.-H."/>
            <person name="Xiao X."/>
            <person name="Malainual N."/>
            <person name="Hou J."/>
            <person name="Wang L."/>
            <person name="Wang M."/>
            <person name="Yang K."/>
            <person name="Cui Y."/>
            <person name="Leung E."/>
            <person name="Nong W."/>
            <person name="Shin S.-K."/>
            <person name="Au S."/>
            <person name="Jeong K.Y."/>
            <person name="Chew F.T."/>
            <person name="Hui J."/>
            <person name="Leung T.F."/>
            <person name="Tungtrongchitr A."/>
            <person name="Zhong N."/>
            <person name="Liu Z."/>
            <person name="Tsui S."/>
        </authorList>
    </citation>
    <scope>NUCLEOTIDE SEQUENCE</scope>
    <source>
        <strain evidence="3">Derf</strain>
        <tissue evidence="3">Whole organism</tissue>
    </source>
</reference>
<dbReference type="EMBL" id="ASGP02000008">
    <property type="protein sequence ID" value="KAH9494030.1"/>
    <property type="molecule type" value="Genomic_DNA"/>
</dbReference>
<protein>
    <submittedName>
        <fullName evidence="3">Peroxisome assembly protein (Peroxin-2), variant 2</fullName>
    </submittedName>
</protein>
<reference evidence="3" key="1">
    <citation type="submission" date="2013-05" db="EMBL/GenBank/DDBJ databases">
        <authorList>
            <person name="Yim A.K.Y."/>
            <person name="Chan T.F."/>
            <person name="Ji K.M."/>
            <person name="Liu X.Y."/>
            <person name="Zhou J.W."/>
            <person name="Li R.Q."/>
            <person name="Yang K.Y."/>
            <person name="Li J."/>
            <person name="Li M."/>
            <person name="Law P.T.W."/>
            <person name="Wu Y.L."/>
            <person name="Cai Z.L."/>
            <person name="Qin H."/>
            <person name="Bao Y."/>
            <person name="Leung R.K.K."/>
            <person name="Ng P.K.S."/>
            <person name="Zou J."/>
            <person name="Zhong X.J."/>
            <person name="Ran P.X."/>
            <person name="Zhong N.S."/>
            <person name="Liu Z.G."/>
            <person name="Tsui S.K.W."/>
        </authorList>
    </citation>
    <scope>NUCLEOTIDE SEQUENCE</scope>
    <source>
        <strain evidence="3">Derf</strain>
        <tissue evidence="3">Whole organism</tissue>
    </source>
</reference>
<dbReference type="InterPro" id="IPR020904">
    <property type="entry name" value="Sc_DH/Rdtase_CS"/>
</dbReference>
<proteinExistence type="predicted"/>
<evidence type="ECO:0000256" key="1">
    <source>
        <dbReference type="ARBA" id="ARBA00023002"/>
    </source>
</evidence>
<keyword evidence="4" id="KW-1185">Reference proteome</keyword>
<keyword evidence="2" id="KW-0812">Transmembrane</keyword>
<evidence type="ECO:0000256" key="2">
    <source>
        <dbReference type="SAM" id="Phobius"/>
    </source>
</evidence>
<keyword evidence="2" id="KW-0472">Membrane</keyword>
<dbReference type="InterPro" id="IPR002347">
    <property type="entry name" value="SDR_fam"/>
</dbReference>
<dbReference type="PROSITE" id="PS00061">
    <property type="entry name" value="ADH_SHORT"/>
    <property type="match status" value="1"/>
</dbReference>
<sequence length="760" mass="88173">MLKLVISDNKMHYYYYIPKLHVMMSMLRKLFRYFIPSFIGTYLLWYLLNPIWFNQFCIICFLSIISWTMAYYFYEMLNQETINPSGKIVLVTGCDTGFGNQIAYRLDQLGFHVYAGVLFPDGDGAQQLRQKCSKRLKILKLDVTKQEEVDNVVEQIKQSGKPLWALVNNAGIAISVPFDWGNDIDVYRKVFDVNIFGVVRATKSCMPLLRQSKGRIINVASICGRLTTTWTGHYCMAKHCVRVFSDIIRRETINSGVKVVTLEPAFFATNLTNVERLQRLREKIFDETHEEIQRVYGKNYLKYFTDTDPMIALMSHKSIDLVIDAMINGIILCHPKLYYRCGNYIDLFMFWAISHMPEILLDYLLDMAENIKNGIENCEQKQKKIKFIFFHVVVLIIKIMSMIRKLFRYFIPSFIGTYLLWYLLNPVWFNHFCIICFLSVIAWTMAYYFYEMLNQETIDPSGKIVLVTGCDTGFGNRTAYRLDQLGFHVYAGVLFPDGDGAKQLQQKCSKRLKILKMDVTKPEEVKNVVEQIKQSGKPLWALVNNAGVGVSVPFDWGNDVDIHQKVFDVNVFGLIRVTKYCMPLLRQSNGRIVNLASLAGRVRVGSLSSYCMAKHSVRVLSDCIRAELIGTGIKVVTLEPSFYKTEIINFDLMDQKRRKIYDETPEDIRESYGENYLEYLRQRNSLVQSVTKTRIDDVVDSIIDGIIREYPKLYYRCCSYQELFTMWGTSHLPEILLDYVMTKNADSLLRKTKAGPYHHK</sequence>
<keyword evidence="2" id="KW-1133">Transmembrane helix</keyword>
<dbReference type="Gene3D" id="3.40.50.720">
    <property type="entry name" value="NAD(P)-binding Rossmann-like Domain"/>
    <property type="match status" value="2"/>
</dbReference>
<dbReference type="GO" id="GO:0008202">
    <property type="term" value="P:steroid metabolic process"/>
    <property type="evidence" value="ECO:0007669"/>
    <property type="project" value="TreeGrafter"/>
</dbReference>
<dbReference type="AlphaFoldDB" id="A0A922HPU3"/>
<dbReference type="SUPFAM" id="SSF51735">
    <property type="entry name" value="NAD(P)-binding Rossmann-fold domains"/>
    <property type="match status" value="2"/>
</dbReference>
<dbReference type="PANTHER" id="PTHR43313">
    <property type="entry name" value="SHORT-CHAIN DEHYDROGENASE/REDUCTASE FAMILY 9C"/>
    <property type="match status" value="1"/>
</dbReference>
<dbReference type="InterPro" id="IPR036291">
    <property type="entry name" value="NAD(P)-bd_dom_sf"/>
</dbReference>
<feature type="transmembrane region" description="Helical" evidence="2">
    <location>
        <begin position="30"/>
        <end position="47"/>
    </location>
</feature>
<organism evidence="3 4">
    <name type="scientific">Dermatophagoides farinae</name>
    <name type="common">American house dust mite</name>
    <dbReference type="NCBI Taxonomy" id="6954"/>
    <lineage>
        <taxon>Eukaryota</taxon>
        <taxon>Metazoa</taxon>
        <taxon>Ecdysozoa</taxon>
        <taxon>Arthropoda</taxon>
        <taxon>Chelicerata</taxon>
        <taxon>Arachnida</taxon>
        <taxon>Acari</taxon>
        <taxon>Acariformes</taxon>
        <taxon>Sarcoptiformes</taxon>
        <taxon>Astigmata</taxon>
        <taxon>Psoroptidia</taxon>
        <taxon>Analgoidea</taxon>
        <taxon>Pyroglyphidae</taxon>
        <taxon>Dermatophagoidinae</taxon>
        <taxon>Dermatophagoides</taxon>
    </lineage>
</organism>
<dbReference type="PRINTS" id="PR00081">
    <property type="entry name" value="GDHRDH"/>
</dbReference>
<evidence type="ECO:0000313" key="4">
    <source>
        <dbReference type="Proteomes" id="UP000790347"/>
    </source>
</evidence>
<feature type="transmembrane region" description="Helical" evidence="2">
    <location>
        <begin position="429"/>
        <end position="450"/>
    </location>
</feature>
<comment type="caution">
    <text evidence="3">The sequence shown here is derived from an EMBL/GenBank/DDBJ whole genome shotgun (WGS) entry which is preliminary data.</text>
</comment>
<dbReference type="Pfam" id="PF00106">
    <property type="entry name" value="adh_short"/>
    <property type="match status" value="2"/>
</dbReference>
<dbReference type="PANTHER" id="PTHR43313:SF36">
    <property type="entry name" value="D-BETA-HYDROXYBUTYRATE DEHYDROGENASE, MITOCHONDRIAL"/>
    <property type="match status" value="1"/>
</dbReference>
<keyword evidence="1" id="KW-0560">Oxidoreductase</keyword>
<feature type="transmembrane region" description="Helical" evidence="2">
    <location>
        <begin position="406"/>
        <end position="423"/>
    </location>
</feature>
<gene>
    <name evidence="3" type="primary">PEX2</name>
    <name evidence="3" type="ORF">DERF_014752</name>
</gene>
<name>A0A922HPU3_DERFA</name>
<dbReference type="GO" id="GO:0016491">
    <property type="term" value="F:oxidoreductase activity"/>
    <property type="evidence" value="ECO:0007669"/>
    <property type="project" value="UniProtKB-KW"/>
</dbReference>
<accession>A0A922HPU3</accession>
<feature type="transmembrane region" description="Helical" evidence="2">
    <location>
        <begin position="53"/>
        <end position="74"/>
    </location>
</feature>